<reference evidence="2" key="2">
    <citation type="submission" date="2020-11" db="EMBL/GenBank/DDBJ databases">
        <authorList>
            <person name="McCartney M.A."/>
            <person name="Auch B."/>
            <person name="Kono T."/>
            <person name="Mallez S."/>
            <person name="Becker A."/>
            <person name="Gohl D.M."/>
            <person name="Silverstein K.A.T."/>
            <person name="Koren S."/>
            <person name="Bechman K.B."/>
            <person name="Herman A."/>
            <person name="Abrahante J.E."/>
            <person name="Garbe J."/>
        </authorList>
    </citation>
    <scope>NUCLEOTIDE SEQUENCE</scope>
    <source>
        <strain evidence="2">Duluth1</strain>
        <tissue evidence="2">Whole animal</tissue>
    </source>
</reference>
<dbReference type="EMBL" id="JAIWYP010000003">
    <property type="protein sequence ID" value="KAH3846898.1"/>
    <property type="molecule type" value="Genomic_DNA"/>
</dbReference>
<protein>
    <submittedName>
        <fullName evidence="2">Uncharacterized protein</fullName>
    </submittedName>
</protein>
<proteinExistence type="predicted"/>
<dbReference type="AlphaFoldDB" id="A0A9D4QXV0"/>
<comment type="caution">
    <text evidence="2">The sequence shown here is derived from an EMBL/GenBank/DDBJ whole genome shotgun (WGS) entry which is preliminary data.</text>
</comment>
<feature type="compositionally biased region" description="Polar residues" evidence="1">
    <location>
        <begin position="44"/>
        <end position="54"/>
    </location>
</feature>
<feature type="region of interest" description="Disordered" evidence="1">
    <location>
        <begin position="33"/>
        <end position="54"/>
    </location>
</feature>
<evidence type="ECO:0000313" key="2">
    <source>
        <dbReference type="EMBL" id="KAH3846898.1"/>
    </source>
</evidence>
<gene>
    <name evidence="2" type="ORF">DPMN_089205</name>
</gene>
<reference evidence="2" key="1">
    <citation type="journal article" date="2019" name="bioRxiv">
        <title>The Genome of the Zebra Mussel, Dreissena polymorpha: A Resource for Invasive Species Research.</title>
        <authorList>
            <person name="McCartney M.A."/>
            <person name="Auch B."/>
            <person name="Kono T."/>
            <person name="Mallez S."/>
            <person name="Zhang Y."/>
            <person name="Obille A."/>
            <person name="Becker A."/>
            <person name="Abrahante J.E."/>
            <person name="Garbe J."/>
            <person name="Badalamenti J.P."/>
            <person name="Herman A."/>
            <person name="Mangelson H."/>
            <person name="Liachko I."/>
            <person name="Sullivan S."/>
            <person name="Sone E.D."/>
            <person name="Koren S."/>
            <person name="Silverstein K.A.T."/>
            <person name="Beckman K.B."/>
            <person name="Gohl D.M."/>
        </authorList>
    </citation>
    <scope>NUCLEOTIDE SEQUENCE</scope>
    <source>
        <strain evidence="2">Duluth1</strain>
        <tissue evidence="2">Whole animal</tissue>
    </source>
</reference>
<sequence>MVTRVIYALILKQQHQHGYQGYYALTLKQQQQQHGHQGDLCSHPETTTSTLSPG</sequence>
<dbReference type="Proteomes" id="UP000828390">
    <property type="component" value="Unassembled WGS sequence"/>
</dbReference>
<accession>A0A9D4QXV0</accession>
<keyword evidence="3" id="KW-1185">Reference proteome</keyword>
<evidence type="ECO:0000313" key="3">
    <source>
        <dbReference type="Proteomes" id="UP000828390"/>
    </source>
</evidence>
<organism evidence="2 3">
    <name type="scientific">Dreissena polymorpha</name>
    <name type="common">Zebra mussel</name>
    <name type="synonym">Mytilus polymorpha</name>
    <dbReference type="NCBI Taxonomy" id="45954"/>
    <lineage>
        <taxon>Eukaryota</taxon>
        <taxon>Metazoa</taxon>
        <taxon>Spiralia</taxon>
        <taxon>Lophotrochozoa</taxon>
        <taxon>Mollusca</taxon>
        <taxon>Bivalvia</taxon>
        <taxon>Autobranchia</taxon>
        <taxon>Heteroconchia</taxon>
        <taxon>Euheterodonta</taxon>
        <taxon>Imparidentia</taxon>
        <taxon>Neoheterodontei</taxon>
        <taxon>Myida</taxon>
        <taxon>Dreissenoidea</taxon>
        <taxon>Dreissenidae</taxon>
        <taxon>Dreissena</taxon>
    </lineage>
</organism>
<name>A0A9D4QXV0_DREPO</name>
<evidence type="ECO:0000256" key="1">
    <source>
        <dbReference type="SAM" id="MobiDB-lite"/>
    </source>
</evidence>